<feature type="signal peptide" evidence="3">
    <location>
        <begin position="1"/>
        <end position="22"/>
    </location>
</feature>
<gene>
    <name evidence="4" type="ORF">BD289DRAFT_103522</name>
</gene>
<keyword evidence="5" id="KW-1185">Reference proteome</keyword>
<accession>A0A2T2ZY08</accession>
<keyword evidence="3" id="KW-0732">Signal</keyword>
<dbReference type="InParanoid" id="A0A2T2ZY08"/>
<proteinExistence type="predicted"/>
<evidence type="ECO:0008006" key="6">
    <source>
        <dbReference type="Google" id="ProtNLM"/>
    </source>
</evidence>
<evidence type="ECO:0000313" key="4">
    <source>
        <dbReference type="EMBL" id="PSR79287.1"/>
    </source>
</evidence>
<keyword evidence="2" id="KW-0472">Membrane</keyword>
<evidence type="ECO:0000313" key="5">
    <source>
        <dbReference type="Proteomes" id="UP000241462"/>
    </source>
</evidence>
<sequence>MNIYIILSILSLLSLLVEVCILQHTHMHIYMYIYIYVYTYTCICSLHDVSRATTHSEHQQCTHHTFHLEPTLTHILRHLPRPARERQHSLKPRNMPSKQRRKPNKSNNFVASPGDSVRPGTHSLDWD</sequence>
<keyword evidence="2" id="KW-1133">Transmembrane helix</keyword>
<protein>
    <recommendedName>
        <fullName evidence="6">Secreted protein</fullName>
    </recommendedName>
</protein>
<organism evidence="4 5">
    <name type="scientific">Coniella lustricola</name>
    <dbReference type="NCBI Taxonomy" id="2025994"/>
    <lineage>
        <taxon>Eukaryota</taxon>
        <taxon>Fungi</taxon>
        <taxon>Dikarya</taxon>
        <taxon>Ascomycota</taxon>
        <taxon>Pezizomycotina</taxon>
        <taxon>Sordariomycetes</taxon>
        <taxon>Sordariomycetidae</taxon>
        <taxon>Diaporthales</taxon>
        <taxon>Schizoparmaceae</taxon>
        <taxon>Coniella</taxon>
    </lineage>
</organism>
<dbReference type="EMBL" id="KZ678573">
    <property type="protein sequence ID" value="PSR79287.1"/>
    <property type="molecule type" value="Genomic_DNA"/>
</dbReference>
<evidence type="ECO:0000256" key="3">
    <source>
        <dbReference type="SAM" id="SignalP"/>
    </source>
</evidence>
<feature type="region of interest" description="Disordered" evidence="1">
    <location>
        <begin position="81"/>
        <end position="127"/>
    </location>
</feature>
<dbReference type="AlphaFoldDB" id="A0A2T2ZY08"/>
<reference evidence="4 5" key="1">
    <citation type="journal article" date="2018" name="Mycol. Prog.">
        <title>Coniella lustricola, a new species from submerged detritus.</title>
        <authorList>
            <person name="Raudabaugh D.B."/>
            <person name="Iturriaga T."/>
            <person name="Carver A."/>
            <person name="Mondo S."/>
            <person name="Pangilinan J."/>
            <person name="Lipzen A."/>
            <person name="He G."/>
            <person name="Amirebrahimi M."/>
            <person name="Grigoriev I.V."/>
            <person name="Miller A.N."/>
        </authorList>
    </citation>
    <scope>NUCLEOTIDE SEQUENCE [LARGE SCALE GENOMIC DNA]</scope>
    <source>
        <strain evidence="4 5">B22-T-1</strain>
    </source>
</reference>
<feature type="chain" id="PRO_5015780907" description="Secreted protein" evidence="3">
    <location>
        <begin position="23"/>
        <end position="127"/>
    </location>
</feature>
<feature type="transmembrane region" description="Helical" evidence="2">
    <location>
        <begin position="29"/>
        <end position="49"/>
    </location>
</feature>
<evidence type="ECO:0000256" key="1">
    <source>
        <dbReference type="SAM" id="MobiDB-lite"/>
    </source>
</evidence>
<dbReference type="Proteomes" id="UP000241462">
    <property type="component" value="Unassembled WGS sequence"/>
</dbReference>
<keyword evidence="2" id="KW-0812">Transmembrane</keyword>
<name>A0A2T2ZY08_9PEZI</name>
<evidence type="ECO:0000256" key="2">
    <source>
        <dbReference type="SAM" id="Phobius"/>
    </source>
</evidence>